<gene>
    <name evidence="2" type="ORF">ASZ90_014494</name>
</gene>
<name>A0A0W8F4M7_9ZZZZ</name>
<dbReference type="Pfam" id="PF00561">
    <property type="entry name" value="Abhydrolase_1"/>
    <property type="match status" value="1"/>
</dbReference>
<keyword evidence="2" id="KW-0378">Hydrolase</keyword>
<dbReference type="Gene3D" id="3.40.50.1820">
    <property type="entry name" value="alpha/beta hydrolase"/>
    <property type="match status" value="1"/>
</dbReference>
<reference evidence="2" key="1">
    <citation type="journal article" date="2015" name="Proc. Natl. Acad. Sci. U.S.A.">
        <title>Networks of energetic and metabolic interactions define dynamics in microbial communities.</title>
        <authorList>
            <person name="Embree M."/>
            <person name="Liu J.K."/>
            <person name="Al-Bassam M.M."/>
            <person name="Zengler K."/>
        </authorList>
    </citation>
    <scope>NUCLEOTIDE SEQUENCE</scope>
</reference>
<dbReference type="InterPro" id="IPR029058">
    <property type="entry name" value="AB_hydrolase_fold"/>
</dbReference>
<comment type="caution">
    <text evidence="2">The sequence shown here is derived from an EMBL/GenBank/DDBJ whole genome shotgun (WGS) entry which is preliminary data.</text>
</comment>
<accession>A0A0W8F4M7</accession>
<sequence>MEDFSMNKTTIVILTVSAILCFVLAAGCIAGKPDNQSSQNCLDICQGITPVPAVSISGTPIRYADANGVRLAYREFGSGEPLLMLNGFGATMDSFWNESFLGILATRHHVYIYDHRGMGYSTDNDAPPTMALYSDDAAALMSALGYDSMNVYGASMGSSIGQQLVIDHPERVRKLILESATYDVRIPETRLLFDLIQATALNVSQPSGVRREAEANLLWNGTYDELSGINKSVMLVVGTRDILTPQAVAVQIAGQIDGSWLVRFKDEPHVGSRFAPVEYGKNALDFLCMNESPPYATV</sequence>
<evidence type="ECO:0000313" key="2">
    <source>
        <dbReference type="EMBL" id="KUG15840.1"/>
    </source>
</evidence>
<dbReference type="InterPro" id="IPR050471">
    <property type="entry name" value="AB_hydrolase"/>
</dbReference>
<organism evidence="2">
    <name type="scientific">hydrocarbon metagenome</name>
    <dbReference type="NCBI Taxonomy" id="938273"/>
    <lineage>
        <taxon>unclassified sequences</taxon>
        <taxon>metagenomes</taxon>
        <taxon>ecological metagenomes</taxon>
    </lineage>
</organism>
<dbReference type="SUPFAM" id="SSF53474">
    <property type="entry name" value="alpha/beta-Hydrolases"/>
    <property type="match status" value="1"/>
</dbReference>
<dbReference type="PANTHER" id="PTHR43433">
    <property type="entry name" value="HYDROLASE, ALPHA/BETA FOLD FAMILY PROTEIN"/>
    <property type="match status" value="1"/>
</dbReference>
<dbReference type="GO" id="GO:0016787">
    <property type="term" value="F:hydrolase activity"/>
    <property type="evidence" value="ECO:0007669"/>
    <property type="project" value="UniProtKB-KW"/>
</dbReference>
<dbReference type="InterPro" id="IPR000073">
    <property type="entry name" value="AB_hydrolase_1"/>
</dbReference>
<protein>
    <submittedName>
        <fullName evidence="2">Hydrolase, alpha/beta fold family</fullName>
    </submittedName>
</protein>
<dbReference type="EMBL" id="LNQE01001524">
    <property type="protein sequence ID" value="KUG15840.1"/>
    <property type="molecule type" value="Genomic_DNA"/>
</dbReference>
<dbReference type="PRINTS" id="PR00111">
    <property type="entry name" value="ABHYDROLASE"/>
</dbReference>
<dbReference type="AlphaFoldDB" id="A0A0W8F4M7"/>
<dbReference type="PANTHER" id="PTHR43433:SF5">
    <property type="entry name" value="AB HYDROLASE-1 DOMAIN-CONTAINING PROTEIN"/>
    <property type="match status" value="1"/>
</dbReference>
<proteinExistence type="predicted"/>
<evidence type="ECO:0000259" key="1">
    <source>
        <dbReference type="Pfam" id="PF00561"/>
    </source>
</evidence>
<feature type="domain" description="AB hydrolase-1" evidence="1">
    <location>
        <begin position="81"/>
        <end position="180"/>
    </location>
</feature>